<dbReference type="PANTHER" id="PTHR12773:SF0">
    <property type="entry name" value="MULTIFUNCTIONAL METHYLTRANSFERASE SUBUNIT TRM112-LIKE PROTEIN"/>
    <property type="match status" value="1"/>
</dbReference>
<evidence type="ECO:0000313" key="3">
    <source>
        <dbReference type="Proteomes" id="UP000673552"/>
    </source>
</evidence>
<gene>
    <name evidence="2" type="ORF">LSCM1_07928</name>
</gene>
<proteinExistence type="inferred from homology"/>
<reference evidence="3" key="1">
    <citation type="journal article" date="2021" name="Microbiol. Resour. Announc.">
        <title>LGAAP: Leishmaniinae Genome Assembly and Annotation Pipeline.</title>
        <authorList>
            <person name="Almutairi H."/>
            <person name="Urbaniak M.D."/>
            <person name="Bates M.D."/>
            <person name="Jariyapan N."/>
            <person name="Kwakye-Nuako G."/>
            <person name="Thomaz-Soccol V."/>
            <person name="Al-Salem W.S."/>
            <person name="Dillon R.J."/>
            <person name="Bates P.A."/>
            <person name="Gatherer D."/>
        </authorList>
    </citation>
    <scope>NUCLEOTIDE SEQUENCE [LARGE SCALE GENOMIC DNA]</scope>
</reference>
<dbReference type="Gene3D" id="2.20.25.10">
    <property type="match status" value="1"/>
</dbReference>
<dbReference type="InterPro" id="IPR005651">
    <property type="entry name" value="Trm112-like"/>
</dbReference>
<dbReference type="Pfam" id="PF03966">
    <property type="entry name" value="Trm112p"/>
    <property type="match status" value="1"/>
</dbReference>
<reference evidence="3" key="2">
    <citation type="journal article" date="2021" name="Sci. Data">
        <title>Chromosome-scale genome sequencing, assembly and annotation of six genomes from subfamily Leishmaniinae.</title>
        <authorList>
            <person name="Almutairi H."/>
            <person name="Urbaniak M.D."/>
            <person name="Bates M.D."/>
            <person name="Jariyapan N."/>
            <person name="Kwakye-Nuako G."/>
            <person name="Thomaz Soccol V."/>
            <person name="Al-Salem W.S."/>
            <person name="Dillon R.J."/>
            <person name="Bates P.A."/>
            <person name="Gatherer D."/>
        </authorList>
    </citation>
    <scope>NUCLEOTIDE SEQUENCE [LARGE SCALE GENOMIC DNA]</scope>
</reference>
<dbReference type="OrthoDB" id="2187549at2759"/>
<evidence type="ECO:0000313" key="2">
    <source>
        <dbReference type="EMBL" id="KAG5486675.1"/>
    </source>
</evidence>
<dbReference type="PANTHER" id="PTHR12773">
    <property type="entry name" value="UPF0315 PROTEIN-RELATED"/>
    <property type="match status" value="1"/>
</dbReference>
<evidence type="ECO:0000256" key="1">
    <source>
        <dbReference type="ARBA" id="ARBA00007980"/>
    </source>
</evidence>
<protein>
    <recommendedName>
        <fullName evidence="4">Trm112p-like protein</fullName>
    </recommendedName>
</protein>
<comment type="similarity">
    <text evidence="1">Belongs to the TRM112 family.</text>
</comment>
<accession>A0A836HM62</accession>
<dbReference type="GeneID" id="92517788"/>
<name>A0A836HM62_9TRYP</name>
<dbReference type="RefSeq" id="XP_067181132.1">
    <property type="nucleotide sequence ID" value="XM_067325276.1"/>
</dbReference>
<comment type="caution">
    <text evidence="2">The sequence shown here is derived from an EMBL/GenBank/DDBJ whole genome shotgun (WGS) entry which is preliminary data.</text>
</comment>
<dbReference type="GO" id="GO:0046982">
    <property type="term" value="F:protein heterodimerization activity"/>
    <property type="evidence" value="ECO:0007669"/>
    <property type="project" value="InterPro"/>
</dbReference>
<dbReference type="InterPro" id="IPR039127">
    <property type="entry name" value="Trm112"/>
</dbReference>
<dbReference type="EMBL" id="JAFEUZ010000006">
    <property type="protein sequence ID" value="KAG5486675.1"/>
    <property type="molecule type" value="Genomic_DNA"/>
</dbReference>
<keyword evidence="3" id="KW-1185">Reference proteome</keyword>
<dbReference type="GO" id="GO:0070476">
    <property type="term" value="P:rRNA (guanine-N7)-methylation"/>
    <property type="evidence" value="ECO:0007669"/>
    <property type="project" value="TreeGrafter"/>
</dbReference>
<dbReference type="Proteomes" id="UP000673552">
    <property type="component" value="Unassembled WGS sequence"/>
</dbReference>
<dbReference type="GO" id="GO:0030488">
    <property type="term" value="P:tRNA methylation"/>
    <property type="evidence" value="ECO:0007669"/>
    <property type="project" value="TreeGrafter"/>
</dbReference>
<organism evidence="2 3">
    <name type="scientific">Leishmania martiniquensis</name>
    <dbReference type="NCBI Taxonomy" id="1580590"/>
    <lineage>
        <taxon>Eukaryota</taxon>
        <taxon>Discoba</taxon>
        <taxon>Euglenozoa</taxon>
        <taxon>Kinetoplastea</taxon>
        <taxon>Metakinetoplastina</taxon>
        <taxon>Trypanosomatida</taxon>
        <taxon>Trypanosomatidae</taxon>
        <taxon>Leishmaniinae</taxon>
        <taxon>Leishmania</taxon>
    </lineage>
</organism>
<dbReference type="AlphaFoldDB" id="A0A836HM62"/>
<dbReference type="KEGG" id="lmat:92517788"/>
<evidence type="ECO:0008006" key="4">
    <source>
        <dbReference type="Google" id="ProtNLM"/>
    </source>
</evidence>
<sequence length="140" mass="15532">MRLLTHNFLACLRCDTHPLLISASEMEEIAVAYDAEFTRRMLARVDYPSLRTTFNALREAHESVRVPSHDDNDNGAKVAASAELPETIEGADLSDDSAFLRAAHYAMNVVAVRNGTLECSACKTVFSIRDFIPNFVQDTP</sequence>